<dbReference type="Proteomes" id="UP001606305">
    <property type="component" value="Unassembled WGS sequence"/>
</dbReference>
<dbReference type="PANTHER" id="PTHR12558:SF13">
    <property type="entry name" value="CELL DIVISION CYCLE PROTEIN 27 HOMOLOG"/>
    <property type="match status" value="1"/>
</dbReference>
<feature type="signal peptide" evidence="2">
    <location>
        <begin position="1"/>
        <end position="25"/>
    </location>
</feature>
<evidence type="ECO:0000313" key="3">
    <source>
        <dbReference type="EMBL" id="MFG6457033.1"/>
    </source>
</evidence>
<dbReference type="Pfam" id="PF14559">
    <property type="entry name" value="TPR_19"/>
    <property type="match status" value="1"/>
</dbReference>
<dbReference type="InterPro" id="IPR019734">
    <property type="entry name" value="TPR_rpt"/>
</dbReference>
<dbReference type="InterPro" id="IPR014266">
    <property type="entry name" value="PEP-CTERM_TPR_PrsT"/>
</dbReference>
<reference evidence="3 4" key="1">
    <citation type="submission" date="2024-09" db="EMBL/GenBank/DDBJ databases">
        <title>Novel species of the genus Pelomonas and Roseateles isolated from streams.</title>
        <authorList>
            <person name="Lu H."/>
        </authorList>
    </citation>
    <scope>NUCLEOTIDE SEQUENCE [LARGE SCALE GENOMIC DNA]</scope>
    <source>
        <strain evidence="3 4">BYS96W</strain>
    </source>
</reference>
<accession>A0ABW7G531</accession>
<feature type="repeat" description="TPR" evidence="1">
    <location>
        <begin position="787"/>
        <end position="820"/>
    </location>
</feature>
<evidence type="ECO:0000256" key="1">
    <source>
        <dbReference type="PROSITE-ProRule" id="PRU00339"/>
    </source>
</evidence>
<keyword evidence="4" id="KW-1185">Reference proteome</keyword>
<keyword evidence="2" id="KW-0732">Signal</keyword>
<dbReference type="SMART" id="SM00028">
    <property type="entry name" value="TPR"/>
    <property type="match status" value="15"/>
</dbReference>
<comment type="caution">
    <text evidence="3">The sequence shown here is derived from an EMBL/GenBank/DDBJ whole genome shotgun (WGS) entry which is preliminary data.</text>
</comment>
<keyword evidence="1" id="KW-0802">TPR repeat</keyword>
<sequence>MTRPYAPLCGLLAALLLAASSGSHAQDAAKAAKFYENALKRYEARDIAGTIIQLKNALQADKNQLAVQVLLGKALLADSQPGAAEVAFNEALRLGVDRAEVCVPLAQALSAQGKQQQVLSDARLSMDGLGATTRRDLLLERASAYSDLGDARNALSAVQEARKIDPAAVQSWLAEVPLRIRARQWAQAQAAADQAIKLQPGSAEALYQRASVAHASGDLREALATYDRIVALDDKHFEARIARAGLLADLTRDNDALADLTAAEKLHPKDPRAAYLRALINDRRGDAPGTKAALKQVTDLLDPVPIEFIRFRTQFLMLNGLAHFGLAEFEKAKPYLELAARQQPGSPLLKLLAQIALAEPNPTRAQELLEEYTRARPTDSQALLMLASVYINQGRGARAATLMQEALKQQDSPDMRAALGIGLLQIGQDRMALEQLEAVYKANPKQLYATLALVKAYARSGRTADALRISGEAIKRLPNEASLALLDATLRQGSGDLAGARQGYDRALRLDPKLIDAHLGMARVDALTKSFDAADKRLRELLKSNERRADVQFEVALLNELRGKDDEAEKWLRSAAESSGPRELRADFALTEWYLRKGKPALALQAAKTLSGKQPDDIEALRALAGAQLANGDVAAARLTLTNATRKASFNTQQLVSLAGLQLQAQDTQGAAYSLDKALSSSPDNPAALTLMAQVDLRRNEPAGAEAKARQLLKLDAKSEAAYLLLAEVASVRREPAKEIEALRRLQELSPRSPNAARLITALSRLGRAKEARDAADQWLARNPRDTGVMKAIGDAEARDGSFTAARQRYETVVKLNPQDFEALNNLANVLIRLKDAAAVQVAEQALALRPKDALVLDTAGWANLKAGKLDRALQLLRDARLRSPAQAEIRYHLGIALAKASRTPEAKEELQAAIKAGNFDELDEAKRTLATLN</sequence>
<dbReference type="SUPFAM" id="SSF48452">
    <property type="entry name" value="TPR-like"/>
    <property type="match status" value="4"/>
</dbReference>
<dbReference type="Pfam" id="PF13432">
    <property type="entry name" value="TPR_16"/>
    <property type="match status" value="6"/>
</dbReference>
<proteinExistence type="predicted"/>
<protein>
    <submittedName>
        <fullName evidence="3">XrtA/PEP-CTERM system TPR-repeat protein PrsT</fullName>
    </submittedName>
</protein>
<dbReference type="NCBIfam" id="TIGR02917">
    <property type="entry name" value="PEP_TPR_lipo"/>
    <property type="match status" value="1"/>
</dbReference>
<evidence type="ECO:0000256" key="2">
    <source>
        <dbReference type="SAM" id="SignalP"/>
    </source>
</evidence>
<dbReference type="EMBL" id="JBIGIA010000006">
    <property type="protein sequence ID" value="MFG6457033.1"/>
    <property type="molecule type" value="Genomic_DNA"/>
</dbReference>
<feature type="chain" id="PRO_5045223278" evidence="2">
    <location>
        <begin position="26"/>
        <end position="934"/>
    </location>
</feature>
<evidence type="ECO:0000313" key="4">
    <source>
        <dbReference type="Proteomes" id="UP001606305"/>
    </source>
</evidence>
<feature type="repeat" description="TPR" evidence="1">
    <location>
        <begin position="203"/>
        <end position="236"/>
    </location>
</feature>
<dbReference type="PROSITE" id="PS50005">
    <property type="entry name" value="TPR"/>
    <property type="match status" value="2"/>
</dbReference>
<dbReference type="Gene3D" id="1.25.40.10">
    <property type="entry name" value="Tetratricopeptide repeat domain"/>
    <property type="match status" value="5"/>
</dbReference>
<organism evidence="3 4">
    <name type="scientific">Pelomonas nitida</name>
    <dbReference type="NCBI Taxonomy" id="3299027"/>
    <lineage>
        <taxon>Bacteria</taxon>
        <taxon>Pseudomonadati</taxon>
        <taxon>Pseudomonadota</taxon>
        <taxon>Betaproteobacteria</taxon>
        <taxon>Burkholderiales</taxon>
        <taxon>Sphaerotilaceae</taxon>
        <taxon>Roseateles</taxon>
    </lineage>
</organism>
<name>A0ABW7G531_9BURK</name>
<dbReference type="PANTHER" id="PTHR12558">
    <property type="entry name" value="CELL DIVISION CYCLE 16,23,27"/>
    <property type="match status" value="1"/>
</dbReference>
<dbReference type="InterPro" id="IPR011990">
    <property type="entry name" value="TPR-like_helical_dom_sf"/>
</dbReference>
<gene>
    <name evidence="3" type="primary">prsT</name>
    <name evidence="3" type="ORF">ACG00X_09325</name>
</gene>
<dbReference type="RefSeq" id="WP_394487852.1">
    <property type="nucleotide sequence ID" value="NZ_JBIGIA010000006.1"/>
</dbReference>